<gene>
    <name evidence="2" type="ORF">E4J94_08115</name>
</gene>
<dbReference type="Gene3D" id="3.90.550.10">
    <property type="entry name" value="Spore Coat Polysaccharide Biosynthesis Protein SpsA, Chain A"/>
    <property type="match status" value="1"/>
</dbReference>
<dbReference type="GO" id="GO:0016758">
    <property type="term" value="F:hexosyltransferase activity"/>
    <property type="evidence" value="ECO:0007669"/>
    <property type="project" value="UniProtKB-ARBA"/>
</dbReference>
<organism evidence="2 3">
    <name type="scientific">Empedobacter tilapiae</name>
    <dbReference type="NCBI Taxonomy" id="2491114"/>
    <lineage>
        <taxon>Bacteria</taxon>
        <taxon>Pseudomonadati</taxon>
        <taxon>Bacteroidota</taxon>
        <taxon>Flavobacteriia</taxon>
        <taxon>Flavobacteriales</taxon>
        <taxon>Weeksellaceae</taxon>
        <taxon>Empedobacter</taxon>
    </lineage>
</organism>
<keyword evidence="3" id="KW-1185">Reference proteome</keyword>
<feature type="domain" description="Glycosyltransferase 2-like" evidence="1">
    <location>
        <begin position="13"/>
        <end position="148"/>
    </location>
</feature>
<keyword evidence="2" id="KW-0808">Transferase</keyword>
<name>A0A4Z1BU30_9FLAO</name>
<dbReference type="CDD" id="cd00761">
    <property type="entry name" value="Glyco_tranf_GTA_type"/>
    <property type="match status" value="1"/>
</dbReference>
<reference evidence="2 3" key="1">
    <citation type="submission" date="2019-03" db="EMBL/GenBank/DDBJ databases">
        <title>Empedobacter tilapiae sp. nov., isolated from an intestine of Nile tilapia Oreochromis niloticus.</title>
        <authorList>
            <person name="Kim Y.-O."/>
            <person name="Yoon J.-H."/>
        </authorList>
    </citation>
    <scope>NUCLEOTIDE SEQUENCE [LARGE SCALE GENOMIC DNA]</scope>
    <source>
        <strain evidence="2 3">MRS2</strain>
    </source>
</reference>
<dbReference type="OrthoDB" id="597270at2"/>
<dbReference type="Proteomes" id="UP000297998">
    <property type="component" value="Unassembled WGS sequence"/>
</dbReference>
<evidence type="ECO:0000313" key="2">
    <source>
        <dbReference type="EMBL" id="TGN27172.1"/>
    </source>
</evidence>
<proteinExistence type="predicted"/>
<dbReference type="SUPFAM" id="SSF53448">
    <property type="entry name" value="Nucleotide-diphospho-sugar transferases"/>
    <property type="match status" value="1"/>
</dbReference>
<dbReference type="Pfam" id="PF00535">
    <property type="entry name" value="Glycos_transf_2"/>
    <property type="match status" value="1"/>
</dbReference>
<dbReference type="PANTHER" id="PTHR22916">
    <property type="entry name" value="GLYCOSYLTRANSFERASE"/>
    <property type="match status" value="1"/>
</dbReference>
<dbReference type="AlphaFoldDB" id="A0A4Z1BU30"/>
<dbReference type="InterPro" id="IPR001173">
    <property type="entry name" value="Glyco_trans_2-like"/>
</dbReference>
<sequence length="323" mass="38111">MEKMENKVSPLVSIIIPTYNRADLIGETLDSIIGQTYQNWECIVVDDGSTDHTEEILSSYIKKDNRISYHKRPSVYKSGGNGARNYGFDISKGEYINWFDSDDVMVDTFVSDKINNIKNNDIIICSHFTVNSELEIIKRYDIVIENNILYDYMIWGENFNVLTPSILFKKEFLVKGSFKFNEKILRGQEAEFLINIFSKTINILKFEIINKPLFYYRQHSNTKTFEYNKQLNKFNYSLLYTFFQKYFISKEFNFLLLKNDTLFHLKNLSIKVIKEREFKNLLFICEQLLKIRTPEAILLSSSLIGLFLIDKTPKIILNKWEKL</sequence>
<dbReference type="PANTHER" id="PTHR22916:SF3">
    <property type="entry name" value="UDP-GLCNAC:BETAGAL BETA-1,3-N-ACETYLGLUCOSAMINYLTRANSFERASE-LIKE PROTEIN 1"/>
    <property type="match status" value="1"/>
</dbReference>
<evidence type="ECO:0000259" key="1">
    <source>
        <dbReference type="Pfam" id="PF00535"/>
    </source>
</evidence>
<comment type="caution">
    <text evidence="2">The sequence shown here is derived from an EMBL/GenBank/DDBJ whole genome shotgun (WGS) entry which is preliminary data.</text>
</comment>
<accession>A0A4Z1BU30</accession>
<evidence type="ECO:0000313" key="3">
    <source>
        <dbReference type="Proteomes" id="UP000297998"/>
    </source>
</evidence>
<dbReference type="InterPro" id="IPR029044">
    <property type="entry name" value="Nucleotide-diphossugar_trans"/>
</dbReference>
<dbReference type="EMBL" id="SRPE01000005">
    <property type="protein sequence ID" value="TGN27172.1"/>
    <property type="molecule type" value="Genomic_DNA"/>
</dbReference>
<protein>
    <submittedName>
        <fullName evidence="2">Glycosyltransferase family 2 protein</fullName>
    </submittedName>
</protein>